<sequence length="373" mass="42384">MALIGTVGFCLVFYMAGLIGILDALEDVFPRFYAHITTRELRPEIPEAVFTILVLLCLRWLAPLDAIDAWIADAALFGTLLYLSTRLHERALYIALLTLTGIINWTLWGTHPGSLVPLVILMVVNSFADWFNDHTWDFILMTLVVSAVTWGTATWVNAWDLVEATIVGVIVTVTMIASHWYGRLVVSRQQQGKRLRYSSNHDELTGIRSLHLFRRDYRTYQRLMRSNPDAHLTLVMIDLDHFKQINDTYGHLTGNEVLITFARDIEAYLVAMPYFCGVYRTGGEEFSVFLYELTDAEAKEAIDAYIKRLRDLVVMRSYPEKRITLSVGMSRVHGYDEPLKQAIARTDAKLYEAKHGGRNRVAQQTGGQTAMAD</sequence>
<accession>A0A0R2C955</accession>
<dbReference type="EMBL" id="AYZK01000001">
    <property type="protein sequence ID" value="KRM87888.1"/>
    <property type="molecule type" value="Genomic_DNA"/>
</dbReference>
<feature type="domain" description="GGDEF" evidence="2">
    <location>
        <begin position="230"/>
        <end position="366"/>
    </location>
</feature>
<dbReference type="SUPFAM" id="SSF55073">
    <property type="entry name" value="Nucleotide cyclase"/>
    <property type="match status" value="1"/>
</dbReference>
<dbReference type="AlphaFoldDB" id="A0A0R2C955"/>
<dbReference type="InterPro" id="IPR050469">
    <property type="entry name" value="Diguanylate_Cyclase"/>
</dbReference>
<dbReference type="SMART" id="SM00267">
    <property type="entry name" value="GGDEF"/>
    <property type="match status" value="1"/>
</dbReference>
<dbReference type="STRING" id="1423810.FD19_GL000165"/>
<keyword evidence="1" id="KW-0472">Membrane</keyword>
<keyword evidence="1" id="KW-1133">Transmembrane helix</keyword>
<dbReference type="Proteomes" id="UP000051789">
    <property type="component" value="Unassembled WGS sequence"/>
</dbReference>
<feature type="transmembrane region" description="Helical" evidence="1">
    <location>
        <begin position="67"/>
        <end position="84"/>
    </location>
</feature>
<comment type="caution">
    <text evidence="3">The sequence shown here is derived from an EMBL/GenBank/DDBJ whole genome shotgun (WGS) entry which is preliminary data.</text>
</comment>
<dbReference type="InterPro" id="IPR043128">
    <property type="entry name" value="Rev_trsase/Diguanyl_cyclase"/>
</dbReference>
<dbReference type="CDD" id="cd01949">
    <property type="entry name" value="GGDEF"/>
    <property type="match status" value="1"/>
</dbReference>
<dbReference type="Gene3D" id="3.30.70.270">
    <property type="match status" value="1"/>
</dbReference>
<dbReference type="PANTHER" id="PTHR45138:SF9">
    <property type="entry name" value="DIGUANYLATE CYCLASE DGCM-RELATED"/>
    <property type="match status" value="1"/>
</dbReference>
<dbReference type="GO" id="GO:0052621">
    <property type="term" value="F:diguanylate cyclase activity"/>
    <property type="evidence" value="ECO:0007669"/>
    <property type="project" value="TreeGrafter"/>
</dbReference>
<protein>
    <submittedName>
        <fullName evidence="3">Signal transduction diguanylate cyclase</fullName>
    </submittedName>
</protein>
<name>A0A0R2C955_9LACO</name>
<feature type="transmembrane region" description="Helical" evidence="1">
    <location>
        <begin position="138"/>
        <end position="158"/>
    </location>
</feature>
<keyword evidence="1" id="KW-0812">Transmembrane</keyword>
<dbReference type="Pfam" id="PF00990">
    <property type="entry name" value="GGDEF"/>
    <property type="match status" value="1"/>
</dbReference>
<dbReference type="PATRIC" id="fig|1423810.4.peg.169"/>
<dbReference type="NCBIfam" id="TIGR00254">
    <property type="entry name" value="GGDEF"/>
    <property type="match status" value="1"/>
</dbReference>
<proteinExistence type="predicted"/>
<dbReference type="InterPro" id="IPR029787">
    <property type="entry name" value="Nucleotide_cyclase"/>
</dbReference>
<feature type="transmembrane region" description="Helical" evidence="1">
    <location>
        <begin position="6"/>
        <end position="25"/>
    </location>
</feature>
<dbReference type="PANTHER" id="PTHR45138">
    <property type="entry name" value="REGULATORY COMPONENTS OF SENSORY TRANSDUCTION SYSTEM"/>
    <property type="match status" value="1"/>
</dbReference>
<feature type="transmembrane region" description="Helical" evidence="1">
    <location>
        <begin position="91"/>
        <end position="108"/>
    </location>
</feature>
<reference evidence="3 4" key="1">
    <citation type="journal article" date="2015" name="Genome Announc.">
        <title>Expanding the biotechnology potential of lactobacilli through comparative genomics of 213 strains and associated genera.</title>
        <authorList>
            <person name="Sun Z."/>
            <person name="Harris H.M."/>
            <person name="McCann A."/>
            <person name="Guo C."/>
            <person name="Argimon S."/>
            <person name="Zhang W."/>
            <person name="Yang X."/>
            <person name="Jeffery I.B."/>
            <person name="Cooney J.C."/>
            <person name="Kagawa T.F."/>
            <person name="Liu W."/>
            <person name="Song Y."/>
            <person name="Salvetti E."/>
            <person name="Wrobel A."/>
            <person name="Rasinkangas P."/>
            <person name="Parkhill J."/>
            <person name="Rea M.C."/>
            <person name="O'Sullivan O."/>
            <person name="Ritari J."/>
            <person name="Douillard F.P."/>
            <person name="Paul Ross R."/>
            <person name="Yang R."/>
            <person name="Briner A.E."/>
            <person name="Felis G.E."/>
            <person name="de Vos W.M."/>
            <person name="Barrangou R."/>
            <person name="Klaenhammer T.R."/>
            <person name="Caufield P.W."/>
            <person name="Cui Y."/>
            <person name="Zhang H."/>
            <person name="O'Toole P.W."/>
        </authorList>
    </citation>
    <scope>NUCLEOTIDE SEQUENCE [LARGE SCALE GENOMIC DNA]</scope>
    <source>
        <strain evidence="3 4">DSM 22698</strain>
    </source>
</reference>
<dbReference type="InterPro" id="IPR000160">
    <property type="entry name" value="GGDEF_dom"/>
</dbReference>
<organism evidence="3 4">
    <name type="scientific">Lacticaseibacillus thailandensis DSM 22698 = JCM 13996</name>
    <dbReference type="NCBI Taxonomy" id="1423810"/>
    <lineage>
        <taxon>Bacteria</taxon>
        <taxon>Bacillati</taxon>
        <taxon>Bacillota</taxon>
        <taxon>Bacilli</taxon>
        <taxon>Lactobacillales</taxon>
        <taxon>Lactobacillaceae</taxon>
        <taxon>Lacticaseibacillus</taxon>
    </lineage>
</organism>
<evidence type="ECO:0000259" key="2">
    <source>
        <dbReference type="PROSITE" id="PS50887"/>
    </source>
</evidence>
<gene>
    <name evidence="3" type="ORF">FD19_GL000165</name>
</gene>
<evidence type="ECO:0000256" key="1">
    <source>
        <dbReference type="SAM" id="Phobius"/>
    </source>
</evidence>
<keyword evidence="4" id="KW-1185">Reference proteome</keyword>
<feature type="transmembrane region" description="Helical" evidence="1">
    <location>
        <begin position="164"/>
        <end position="186"/>
    </location>
</feature>
<feature type="transmembrane region" description="Helical" evidence="1">
    <location>
        <begin position="114"/>
        <end position="131"/>
    </location>
</feature>
<evidence type="ECO:0000313" key="4">
    <source>
        <dbReference type="Proteomes" id="UP000051789"/>
    </source>
</evidence>
<dbReference type="PROSITE" id="PS50887">
    <property type="entry name" value="GGDEF"/>
    <property type="match status" value="1"/>
</dbReference>
<evidence type="ECO:0000313" key="3">
    <source>
        <dbReference type="EMBL" id="KRM87888.1"/>
    </source>
</evidence>